<proteinExistence type="predicted"/>
<evidence type="ECO:0000313" key="1">
    <source>
        <dbReference type="EMBL" id="MBE6511442.1"/>
    </source>
</evidence>
<organism evidence="1 2">
    <name type="scientific">Methanobrevibacter millerae</name>
    <dbReference type="NCBI Taxonomy" id="230361"/>
    <lineage>
        <taxon>Archaea</taxon>
        <taxon>Methanobacteriati</taxon>
        <taxon>Methanobacteriota</taxon>
        <taxon>Methanomada group</taxon>
        <taxon>Methanobacteria</taxon>
        <taxon>Methanobacteriales</taxon>
        <taxon>Methanobacteriaceae</taxon>
        <taxon>Methanobrevibacter</taxon>
    </lineage>
</organism>
<dbReference type="Proteomes" id="UP000713479">
    <property type="component" value="Unassembled WGS sequence"/>
</dbReference>
<comment type="caution">
    <text evidence="1">The sequence shown here is derived from an EMBL/GenBank/DDBJ whole genome shotgun (WGS) entry which is preliminary data.</text>
</comment>
<accession>A0A8T3VJR5</accession>
<dbReference type="AlphaFoldDB" id="A0A8T3VJR5"/>
<evidence type="ECO:0000313" key="2">
    <source>
        <dbReference type="Proteomes" id="UP000713479"/>
    </source>
</evidence>
<gene>
    <name evidence="1" type="ORF">E7Z74_09360</name>
</gene>
<name>A0A8T3VJR5_9EURY</name>
<protein>
    <submittedName>
        <fullName evidence="1">Uncharacterized protein</fullName>
    </submittedName>
</protein>
<reference evidence="1" key="1">
    <citation type="submission" date="2019-04" db="EMBL/GenBank/DDBJ databases">
        <title>Evolution of Biomass-Degrading Anaerobic Consortia Revealed by Metagenomics.</title>
        <authorList>
            <person name="Peng X."/>
        </authorList>
    </citation>
    <scope>NUCLEOTIDE SEQUENCE</scope>
    <source>
        <strain evidence="1">SIG13</strain>
    </source>
</reference>
<sequence>MNENLINVLDEFRNMKINYDIERFKLMSYQLENIINKYELLKKTRQEIQEEYFATLENIESNEIEVDVDYSRWDNVRLAEDTEWKNELDELSDLKYEIDKAIELLKNGEIEKRLIEEEEKLTGDELR</sequence>
<dbReference type="EMBL" id="SUTF01000016">
    <property type="protein sequence ID" value="MBE6511442.1"/>
    <property type="molecule type" value="Genomic_DNA"/>
</dbReference>